<feature type="transmembrane region" description="Helical" evidence="6">
    <location>
        <begin position="78"/>
        <end position="95"/>
    </location>
</feature>
<feature type="transmembrane region" description="Helical" evidence="6">
    <location>
        <begin position="6"/>
        <end position="27"/>
    </location>
</feature>
<dbReference type="Pfam" id="PF01554">
    <property type="entry name" value="MatE"/>
    <property type="match status" value="1"/>
</dbReference>
<comment type="caution">
    <text evidence="7">The sequence shown here is derived from an EMBL/GenBank/DDBJ whole genome shotgun (WGS) entry which is preliminary data.</text>
</comment>
<sequence length="109" mass="12122">FTQDEAMINAAVSALHIYFFGFVFMAFQSSGQQTFVALGKAGQAVFFSLFRKVIIVVPLTIILPYFFGINGVMLAEPISNVIGGLAAYLTMRHIVFPELRRMENKSLPQ</sequence>
<dbReference type="GO" id="GO:0005886">
    <property type="term" value="C:plasma membrane"/>
    <property type="evidence" value="ECO:0007669"/>
    <property type="project" value="UniProtKB-SubCell"/>
</dbReference>
<dbReference type="InterPro" id="IPR002528">
    <property type="entry name" value="MATE_fam"/>
</dbReference>
<keyword evidence="3 6" id="KW-0812">Transmembrane</keyword>
<feature type="transmembrane region" description="Helical" evidence="6">
    <location>
        <begin position="48"/>
        <end position="66"/>
    </location>
</feature>
<evidence type="ECO:0000256" key="2">
    <source>
        <dbReference type="ARBA" id="ARBA00022475"/>
    </source>
</evidence>
<keyword evidence="2" id="KW-1003">Cell membrane</keyword>
<accession>A0A9D9NCX5</accession>
<evidence type="ECO:0000256" key="5">
    <source>
        <dbReference type="ARBA" id="ARBA00023136"/>
    </source>
</evidence>
<evidence type="ECO:0000256" key="1">
    <source>
        <dbReference type="ARBA" id="ARBA00004651"/>
    </source>
</evidence>
<dbReference type="PANTHER" id="PTHR43823">
    <property type="entry name" value="SPORULATION PROTEIN YKVU"/>
    <property type="match status" value="1"/>
</dbReference>
<reference evidence="7" key="2">
    <citation type="journal article" date="2021" name="PeerJ">
        <title>Extensive microbial diversity within the chicken gut microbiome revealed by metagenomics and culture.</title>
        <authorList>
            <person name="Gilroy R."/>
            <person name="Ravi A."/>
            <person name="Getino M."/>
            <person name="Pursley I."/>
            <person name="Horton D.L."/>
            <person name="Alikhan N.F."/>
            <person name="Baker D."/>
            <person name="Gharbi K."/>
            <person name="Hall N."/>
            <person name="Watson M."/>
            <person name="Adriaenssens E.M."/>
            <person name="Foster-Nyarko E."/>
            <person name="Jarju S."/>
            <person name="Secka A."/>
            <person name="Antonio M."/>
            <person name="Oren A."/>
            <person name="Chaudhuri R.R."/>
            <person name="La Ragione R."/>
            <person name="Hildebrand F."/>
            <person name="Pallen M.J."/>
        </authorList>
    </citation>
    <scope>NUCLEOTIDE SEQUENCE</scope>
    <source>
        <strain evidence="7">14700</strain>
    </source>
</reference>
<dbReference type="EMBL" id="JADIMF010000053">
    <property type="protein sequence ID" value="MBO8468798.1"/>
    <property type="molecule type" value="Genomic_DNA"/>
</dbReference>
<comment type="subcellular location">
    <subcellularLocation>
        <location evidence="1">Cell membrane</location>
        <topology evidence="1">Multi-pass membrane protein</topology>
    </subcellularLocation>
</comment>
<name>A0A9D9NCX5_9SPIO</name>
<reference evidence="7" key="1">
    <citation type="submission" date="2020-10" db="EMBL/GenBank/DDBJ databases">
        <authorList>
            <person name="Gilroy R."/>
        </authorList>
    </citation>
    <scope>NUCLEOTIDE SEQUENCE</scope>
    <source>
        <strain evidence="7">14700</strain>
    </source>
</reference>
<evidence type="ECO:0000256" key="3">
    <source>
        <dbReference type="ARBA" id="ARBA00022692"/>
    </source>
</evidence>
<dbReference type="GO" id="GO:0042910">
    <property type="term" value="F:xenobiotic transmembrane transporter activity"/>
    <property type="evidence" value="ECO:0007669"/>
    <property type="project" value="InterPro"/>
</dbReference>
<dbReference type="Proteomes" id="UP000810292">
    <property type="component" value="Unassembled WGS sequence"/>
</dbReference>
<proteinExistence type="predicted"/>
<organism evidence="7 8">
    <name type="scientific">Candidatus Ornithospirochaeta stercoravium</name>
    <dbReference type="NCBI Taxonomy" id="2840897"/>
    <lineage>
        <taxon>Bacteria</taxon>
        <taxon>Pseudomonadati</taxon>
        <taxon>Spirochaetota</taxon>
        <taxon>Spirochaetia</taxon>
        <taxon>Spirochaetales</taxon>
        <taxon>Spirochaetaceae</taxon>
        <taxon>Spirochaetaceae incertae sedis</taxon>
        <taxon>Candidatus Ornithospirochaeta</taxon>
    </lineage>
</organism>
<protein>
    <submittedName>
        <fullName evidence="7">MATE family efflux transporter</fullName>
    </submittedName>
</protein>
<dbReference type="InterPro" id="IPR051327">
    <property type="entry name" value="MATE_MepA_subfamily"/>
</dbReference>
<gene>
    <name evidence="7" type="ORF">IAA72_03315</name>
</gene>
<keyword evidence="4 6" id="KW-1133">Transmembrane helix</keyword>
<evidence type="ECO:0000256" key="4">
    <source>
        <dbReference type="ARBA" id="ARBA00022989"/>
    </source>
</evidence>
<feature type="non-terminal residue" evidence="7">
    <location>
        <position position="1"/>
    </location>
</feature>
<dbReference type="PANTHER" id="PTHR43823:SF3">
    <property type="entry name" value="MULTIDRUG EXPORT PROTEIN MEPA"/>
    <property type="match status" value="1"/>
</dbReference>
<evidence type="ECO:0000256" key="6">
    <source>
        <dbReference type="SAM" id="Phobius"/>
    </source>
</evidence>
<evidence type="ECO:0000313" key="8">
    <source>
        <dbReference type="Proteomes" id="UP000810292"/>
    </source>
</evidence>
<keyword evidence="5 6" id="KW-0472">Membrane</keyword>
<dbReference type="AlphaFoldDB" id="A0A9D9NCX5"/>
<evidence type="ECO:0000313" key="7">
    <source>
        <dbReference type="EMBL" id="MBO8468798.1"/>
    </source>
</evidence>
<dbReference type="GO" id="GO:0015297">
    <property type="term" value="F:antiporter activity"/>
    <property type="evidence" value="ECO:0007669"/>
    <property type="project" value="InterPro"/>
</dbReference>